<proteinExistence type="predicted"/>
<keyword evidence="3" id="KW-1185">Reference proteome</keyword>
<dbReference type="Proteomes" id="UP000094444">
    <property type="component" value="Unassembled WGS sequence"/>
</dbReference>
<gene>
    <name evidence="2" type="ORF">DHEL01_v204799</name>
</gene>
<accession>A0A2P5I2T7</accession>
<evidence type="ECO:0000313" key="3">
    <source>
        <dbReference type="Proteomes" id="UP000094444"/>
    </source>
</evidence>
<evidence type="ECO:0000313" key="2">
    <source>
        <dbReference type="EMBL" id="POS76804.1"/>
    </source>
</evidence>
<organism evidence="2 3">
    <name type="scientific">Diaporthe helianthi</name>
    <dbReference type="NCBI Taxonomy" id="158607"/>
    <lineage>
        <taxon>Eukaryota</taxon>
        <taxon>Fungi</taxon>
        <taxon>Dikarya</taxon>
        <taxon>Ascomycota</taxon>
        <taxon>Pezizomycotina</taxon>
        <taxon>Sordariomycetes</taxon>
        <taxon>Sordariomycetidae</taxon>
        <taxon>Diaporthales</taxon>
        <taxon>Diaporthaceae</taxon>
        <taxon>Diaporthe</taxon>
    </lineage>
</organism>
<sequence>MAAFTPLVIFSLLLLQVAGVAFPTIILQQHDGVFPNVTNSTGTVSVVSPTGASVIIKTAGQVKRYNSAGKLIDNDEILPGYGNEKRQRNVCHLSCDSTHLNNICQSAPYLANCDDECSLQATGLVPLDGTIISQQTPAIPNKDQVDCLSHCTCAGGHGGDLVNNDSNSNNLFEGLD</sequence>
<dbReference type="OrthoDB" id="5225381at2759"/>
<dbReference type="AlphaFoldDB" id="A0A2P5I2T7"/>
<protein>
    <submittedName>
        <fullName evidence="2">Uncharacterized protein</fullName>
    </submittedName>
</protein>
<name>A0A2P5I2T7_DIAHE</name>
<reference evidence="2" key="1">
    <citation type="submission" date="2017-09" db="EMBL/GenBank/DDBJ databases">
        <title>Polyketide synthases of a Diaporthe helianthi virulent isolate.</title>
        <authorList>
            <person name="Baroncelli R."/>
        </authorList>
    </citation>
    <scope>NUCLEOTIDE SEQUENCE [LARGE SCALE GENOMIC DNA]</scope>
    <source>
        <strain evidence="2">7/96</strain>
    </source>
</reference>
<evidence type="ECO:0000256" key="1">
    <source>
        <dbReference type="SAM" id="SignalP"/>
    </source>
</evidence>
<keyword evidence="1" id="KW-0732">Signal</keyword>
<feature type="signal peptide" evidence="1">
    <location>
        <begin position="1"/>
        <end position="19"/>
    </location>
</feature>
<feature type="chain" id="PRO_5015203278" evidence="1">
    <location>
        <begin position="20"/>
        <end position="176"/>
    </location>
</feature>
<comment type="caution">
    <text evidence="2">The sequence shown here is derived from an EMBL/GenBank/DDBJ whole genome shotgun (WGS) entry which is preliminary data.</text>
</comment>
<dbReference type="InParanoid" id="A0A2P5I2T7"/>
<dbReference type="EMBL" id="MAVT02000330">
    <property type="protein sequence ID" value="POS76804.1"/>
    <property type="molecule type" value="Genomic_DNA"/>
</dbReference>